<keyword evidence="2" id="KW-0539">Nucleus</keyword>
<dbReference type="GO" id="GO:0005634">
    <property type="term" value="C:nucleus"/>
    <property type="evidence" value="ECO:0007669"/>
    <property type="project" value="UniProtKB-SubCell"/>
</dbReference>
<evidence type="ECO:0000256" key="1">
    <source>
        <dbReference type="ARBA" id="ARBA00004123"/>
    </source>
</evidence>
<evidence type="ECO:0000256" key="2">
    <source>
        <dbReference type="ARBA" id="ARBA00023242"/>
    </source>
</evidence>
<name>A0A163CUH4_DIDRA</name>
<proteinExistence type="predicted"/>
<evidence type="ECO:0000259" key="4">
    <source>
        <dbReference type="Pfam" id="PF13934"/>
    </source>
</evidence>
<comment type="caution">
    <text evidence="5">The sequence shown here is derived from an EMBL/GenBank/DDBJ whole genome shotgun (WGS) entry which is preliminary data.</text>
</comment>
<evidence type="ECO:0000256" key="3">
    <source>
        <dbReference type="SAM" id="MobiDB-lite"/>
    </source>
</evidence>
<reference evidence="5 6" key="1">
    <citation type="journal article" date="2016" name="Sci. Rep.">
        <title>Draft genome sequencing and secretome analysis of fungal phytopathogen Ascochyta rabiei provides insight into the necrotrophic effector repertoire.</title>
        <authorList>
            <person name="Verma S."/>
            <person name="Gazara R.K."/>
            <person name="Nizam S."/>
            <person name="Parween S."/>
            <person name="Chattopadhyay D."/>
            <person name="Verma P.K."/>
        </authorList>
    </citation>
    <scope>NUCLEOTIDE SEQUENCE [LARGE SCALE GENOMIC DNA]</scope>
    <source>
        <strain evidence="5 6">ArDII</strain>
    </source>
</reference>
<dbReference type="EMBL" id="JYNV01000212">
    <property type="protein sequence ID" value="KZM22697.1"/>
    <property type="molecule type" value="Genomic_DNA"/>
</dbReference>
<accession>A0A163CUH4</accession>
<sequence length="428" mass="49485">MLDVEDFNAVFRGHNYTDGLVQQIQEYQHALGGQTFFERLLELLKIKGRKAYPPKTPQQLHDLHQRIVSSETTLHNKHCLIFYLLKDLSPQHHEDDELATAFARDVHLEKRFWTFIEGLWSLDHLEFANAVGNLTHPSIIPTFPDEIMLTLLNGREKLNRVNVQKGEQDEVLPLAYYNCVKPPLEDQKVRTEFAKYLSSRNVTETYYWIHTRPEHEQKPLLEILIEQTLDKSTWNNGIGGELYTREDKAMELVSLPFSDEEEDFIEKFLTEGKGRSFRNAEDTVMMRRIAMGRLTDVAEDQNTRGRRQDGVNWDSLKDGVKKGLGPRRDEDGEGVRHISLRHGAGFIHLGPIREVRCNWQLENMDLGDLRKTALGRQRKGADEKGRLIAILMRDGMGSVGKEESNRVEVKKEEDNEKDKRIKLGSFVV</sequence>
<evidence type="ECO:0000313" key="6">
    <source>
        <dbReference type="Proteomes" id="UP000076837"/>
    </source>
</evidence>
<dbReference type="STRING" id="5454.A0A163CUH4"/>
<dbReference type="AlphaFoldDB" id="A0A163CUH4"/>
<keyword evidence="6" id="KW-1185">Reference proteome</keyword>
<comment type="subcellular location">
    <subcellularLocation>
        <location evidence="1">Nucleus</location>
    </subcellularLocation>
</comment>
<evidence type="ECO:0000313" key="5">
    <source>
        <dbReference type="EMBL" id="KZM22697.1"/>
    </source>
</evidence>
<feature type="region of interest" description="Disordered" evidence="3">
    <location>
        <begin position="302"/>
        <end position="331"/>
    </location>
</feature>
<dbReference type="InterPro" id="IPR025151">
    <property type="entry name" value="ELYS_dom"/>
</dbReference>
<dbReference type="Pfam" id="PF13934">
    <property type="entry name" value="ELYS"/>
    <property type="match status" value="1"/>
</dbReference>
<feature type="domain" description="ELYS-like" evidence="4">
    <location>
        <begin position="34"/>
        <end position="272"/>
    </location>
</feature>
<dbReference type="Proteomes" id="UP000076837">
    <property type="component" value="Unassembled WGS sequence"/>
</dbReference>
<protein>
    <recommendedName>
        <fullName evidence="4">ELYS-like domain-containing protein</fullName>
    </recommendedName>
</protein>
<gene>
    <name evidence="5" type="ORF">ST47_g6250</name>
</gene>
<organism evidence="5 6">
    <name type="scientific">Didymella rabiei</name>
    <name type="common">Chickpea ascochyta blight fungus</name>
    <name type="synonym">Mycosphaerella rabiei</name>
    <dbReference type="NCBI Taxonomy" id="5454"/>
    <lineage>
        <taxon>Eukaryota</taxon>
        <taxon>Fungi</taxon>
        <taxon>Dikarya</taxon>
        <taxon>Ascomycota</taxon>
        <taxon>Pezizomycotina</taxon>
        <taxon>Dothideomycetes</taxon>
        <taxon>Pleosporomycetidae</taxon>
        <taxon>Pleosporales</taxon>
        <taxon>Pleosporineae</taxon>
        <taxon>Didymellaceae</taxon>
        <taxon>Ascochyta</taxon>
    </lineage>
</organism>